<feature type="domain" description="Flagellar hook protein FlgE/F/G-like D1" evidence="5">
    <location>
        <begin position="95"/>
        <end position="163"/>
    </location>
</feature>
<dbReference type="PROSITE" id="PS00588">
    <property type="entry name" value="FLAGELLA_BB_ROD"/>
    <property type="match status" value="1"/>
</dbReference>
<evidence type="ECO:0000256" key="2">
    <source>
        <dbReference type="RuleBase" id="RU362116"/>
    </source>
</evidence>
<dbReference type="PANTHER" id="PTHR30435">
    <property type="entry name" value="FLAGELLAR PROTEIN"/>
    <property type="match status" value="1"/>
</dbReference>
<dbReference type="InterPro" id="IPR053967">
    <property type="entry name" value="LlgE_F_G-like_D1"/>
</dbReference>
<dbReference type="RefSeq" id="WP_185259659.1">
    <property type="nucleotide sequence ID" value="NZ_AP023368.1"/>
</dbReference>
<dbReference type="InterPro" id="IPR010930">
    <property type="entry name" value="Flg_bb/hook_C_dom"/>
</dbReference>
<keyword evidence="2" id="KW-0975">Bacterial flagellum</keyword>
<dbReference type="InterPro" id="IPR020013">
    <property type="entry name" value="Flagellar_FlgE/F/G"/>
</dbReference>
<sequence length="269" mass="28799">MMRSLWTAASGMISQQTNVDTISNNLANINTTGYKKETAQFKSLLYQTIQNKTTDNTGSVKPVGAQTGLGVKNSAIVSQYTQGILKQTDNDYDFAIEGNGFFMVQTGDGSVGYTRSGTFGLSMGTNGIALATTEGYPVLDASGAPIVFDSDLDTSLLKMDENGTFYYTENGTVKTLAQIGLVQFNNPAGLEKTSNSILKETAASGGARIEGQDAALKKSTVKRGYLENSNVQAATEMVDLIVAQRAYEMNSKAINAADEMLQQANNLRR</sequence>
<comment type="subcellular location">
    <subcellularLocation>
        <location evidence="2">Bacterial flagellum basal body</location>
    </subcellularLocation>
</comment>
<reference evidence="6 7" key="2">
    <citation type="submission" date="2020-08" db="EMBL/GenBank/DDBJ databases">
        <authorList>
            <person name="Ueki A."/>
            <person name="Tonouchi A."/>
        </authorList>
    </citation>
    <scope>NUCLEOTIDE SEQUENCE [LARGE SCALE GENOMIC DNA]</scope>
    <source>
        <strain evidence="6 7">CTTW</strain>
    </source>
</reference>
<feature type="domain" description="Flagellar basal body rod protein N-terminal" evidence="3">
    <location>
        <begin position="7"/>
        <end position="35"/>
    </location>
</feature>
<keyword evidence="6" id="KW-0966">Cell projection</keyword>
<evidence type="ECO:0000259" key="3">
    <source>
        <dbReference type="Pfam" id="PF00460"/>
    </source>
</evidence>
<gene>
    <name evidence="6" type="primary">flgG</name>
    <name evidence="6" type="ORF">bsdcttw_03660</name>
</gene>
<dbReference type="InterPro" id="IPR037925">
    <property type="entry name" value="FlgE/F/G-like"/>
</dbReference>
<reference evidence="6 7" key="1">
    <citation type="submission" date="2020-08" db="EMBL/GenBank/DDBJ databases">
        <title>Draft genome sequencing of an Anaerocolumna strain isolated from anoxic soil subjected to BSD treatment.</title>
        <authorList>
            <person name="Uek A."/>
            <person name="Tonouchi A."/>
        </authorList>
    </citation>
    <scope>NUCLEOTIDE SEQUENCE [LARGE SCALE GENOMIC DNA]</scope>
    <source>
        <strain evidence="6 7">CTTW</strain>
    </source>
</reference>
<evidence type="ECO:0000256" key="1">
    <source>
        <dbReference type="ARBA" id="ARBA00009677"/>
    </source>
</evidence>
<dbReference type="EMBL" id="AP023368">
    <property type="protein sequence ID" value="BCJ97325.1"/>
    <property type="molecule type" value="Genomic_DNA"/>
</dbReference>
<dbReference type="GO" id="GO:0071978">
    <property type="term" value="P:bacterial-type flagellum-dependent swarming motility"/>
    <property type="evidence" value="ECO:0007669"/>
    <property type="project" value="TreeGrafter"/>
</dbReference>
<proteinExistence type="inferred from homology"/>
<dbReference type="Pfam" id="PF00460">
    <property type="entry name" value="Flg_bb_rod"/>
    <property type="match status" value="1"/>
</dbReference>
<evidence type="ECO:0000313" key="6">
    <source>
        <dbReference type="EMBL" id="BCJ97325.1"/>
    </source>
</evidence>
<dbReference type="Pfam" id="PF22692">
    <property type="entry name" value="LlgE_F_G_D1"/>
    <property type="match status" value="1"/>
</dbReference>
<evidence type="ECO:0000259" key="4">
    <source>
        <dbReference type="Pfam" id="PF06429"/>
    </source>
</evidence>
<accession>A0A7I8DJZ8</accession>
<evidence type="ECO:0000259" key="5">
    <source>
        <dbReference type="Pfam" id="PF22692"/>
    </source>
</evidence>
<protein>
    <submittedName>
        <fullName evidence="6">Flagellar basal-body rod protein FlgG</fullName>
    </submittedName>
</protein>
<dbReference type="GO" id="GO:0009425">
    <property type="term" value="C:bacterial-type flagellum basal body"/>
    <property type="evidence" value="ECO:0007669"/>
    <property type="project" value="UniProtKB-SubCell"/>
</dbReference>
<keyword evidence="6" id="KW-0282">Flagellum</keyword>
<dbReference type="Proteomes" id="UP000515703">
    <property type="component" value="Chromosome"/>
</dbReference>
<dbReference type="NCBIfam" id="TIGR03506">
    <property type="entry name" value="FlgEFG_subfam"/>
    <property type="match status" value="2"/>
</dbReference>
<feature type="domain" description="Flagellar basal-body/hook protein C-terminal" evidence="4">
    <location>
        <begin position="223"/>
        <end position="267"/>
    </location>
</feature>
<comment type="similarity">
    <text evidence="1 2">Belongs to the flagella basal body rod proteins family.</text>
</comment>
<keyword evidence="7" id="KW-1185">Reference proteome</keyword>
<dbReference type="PANTHER" id="PTHR30435:SF19">
    <property type="entry name" value="FLAGELLAR BASAL-BODY ROD PROTEIN FLGG"/>
    <property type="match status" value="1"/>
</dbReference>
<dbReference type="Pfam" id="PF06429">
    <property type="entry name" value="Flg_bbr_C"/>
    <property type="match status" value="1"/>
</dbReference>
<dbReference type="InterPro" id="IPR019776">
    <property type="entry name" value="Flagellar_basal_body_rod_CS"/>
</dbReference>
<dbReference type="SUPFAM" id="SSF117143">
    <property type="entry name" value="Flagellar hook protein flgE"/>
    <property type="match status" value="1"/>
</dbReference>
<dbReference type="KEGG" id="acht:bsdcttw_03660"/>
<organism evidence="6 7">
    <name type="scientific">Anaerocolumna chitinilytica</name>
    <dbReference type="NCBI Taxonomy" id="1727145"/>
    <lineage>
        <taxon>Bacteria</taxon>
        <taxon>Bacillati</taxon>
        <taxon>Bacillota</taxon>
        <taxon>Clostridia</taxon>
        <taxon>Lachnospirales</taxon>
        <taxon>Lachnospiraceae</taxon>
        <taxon>Anaerocolumna</taxon>
    </lineage>
</organism>
<dbReference type="AlphaFoldDB" id="A0A7I8DJZ8"/>
<dbReference type="InterPro" id="IPR001444">
    <property type="entry name" value="Flag_bb_rod_N"/>
</dbReference>
<evidence type="ECO:0000313" key="7">
    <source>
        <dbReference type="Proteomes" id="UP000515703"/>
    </source>
</evidence>
<keyword evidence="6" id="KW-0969">Cilium</keyword>
<name>A0A7I8DJZ8_9FIRM</name>